<proteinExistence type="predicted"/>
<dbReference type="EMBL" id="QYUO01000001">
    <property type="protein sequence ID" value="RJG00126.1"/>
    <property type="molecule type" value="Genomic_DNA"/>
</dbReference>
<evidence type="ECO:0000313" key="2">
    <source>
        <dbReference type="Proteomes" id="UP000265955"/>
    </source>
</evidence>
<dbReference type="AlphaFoldDB" id="A0A3A3GD23"/>
<name>A0A3A3GD23_9BURK</name>
<accession>A0A3A3GD23</accession>
<organism evidence="1 2">
    <name type="scientific">Noviherbaspirillum saxi</name>
    <dbReference type="NCBI Taxonomy" id="2320863"/>
    <lineage>
        <taxon>Bacteria</taxon>
        <taxon>Pseudomonadati</taxon>
        <taxon>Pseudomonadota</taxon>
        <taxon>Betaproteobacteria</taxon>
        <taxon>Burkholderiales</taxon>
        <taxon>Oxalobacteraceae</taxon>
        <taxon>Noviherbaspirillum</taxon>
    </lineage>
</organism>
<evidence type="ECO:0000313" key="1">
    <source>
        <dbReference type="EMBL" id="RJG00126.1"/>
    </source>
</evidence>
<dbReference type="Gene3D" id="3.30.70.3090">
    <property type="entry name" value="ORF SCO4226, nickel-binding ferredoxin-like monomer"/>
    <property type="match status" value="1"/>
</dbReference>
<dbReference type="InterPro" id="IPR042557">
    <property type="entry name" value="SCO4226"/>
</dbReference>
<protein>
    <submittedName>
        <fullName evidence="1">DUF4242 domain-containing protein</fullName>
    </submittedName>
</protein>
<reference evidence="2" key="1">
    <citation type="submission" date="2018-09" db="EMBL/GenBank/DDBJ databases">
        <authorList>
            <person name="Zhu H."/>
        </authorList>
    </citation>
    <scope>NUCLEOTIDE SEQUENCE [LARGE SCALE GENOMIC DNA]</scope>
    <source>
        <strain evidence="2">K1R23-30</strain>
    </source>
</reference>
<gene>
    <name evidence="1" type="ORF">D3871_13830</name>
</gene>
<dbReference type="OrthoDB" id="8779809at2"/>
<dbReference type="RefSeq" id="WP_119770071.1">
    <property type="nucleotide sequence ID" value="NZ_QYUO01000001.1"/>
</dbReference>
<dbReference type="InterPro" id="IPR025336">
    <property type="entry name" value="SCO4226-like"/>
</dbReference>
<keyword evidence="2" id="KW-1185">Reference proteome</keyword>
<comment type="caution">
    <text evidence="1">The sequence shown here is derived from an EMBL/GenBank/DDBJ whole genome shotgun (WGS) entry which is preliminary data.</text>
</comment>
<dbReference type="Pfam" id="PF14026">
    <property type="entry name" value="SCO4226-like"/>
    <property type="match status" value="1"/>
</dbReference>
<sequence length="98" mass="10744">MSTFAVQRNLQGITMEQLGAAQQAAIQASQAASAQGTPVTYIRSNFYPADQHCTCIFEGPNREAIEEVNRSASLPFEKVEEVLDLPSPHLGISEQRDH</sequence>
<dbReference type="Proteomes" id="UP000265955">
    <property type="component" value="Unassembled WGS sequence"/>
</dbReference>